<evidence type="ECO:0000313" key="4">
    <source>
        <dbReference type="Proteomes" id="UP000326903"/>
    </source>
</evidence>
<protein>
    <recommendedName>
        <fullName evidence="5">CcmD family protein</fullName>
    </recommendedName>
</protein>
<feature type="chain" id="PRO_5023879990" description="CcmD family protein" evidence="2">
    <location>
        <begin position="20"/>
        <end position="86"/>
    </location>
</feature>
<dbReference type="PROSITE" id="PS51257">
    <property type="entry name" value="PROKAR_LIPOPROTEIN"/>
    <property type="match status" value="1"/>
</dbReference>
<keyword evidence="1" id="KW-0812">Transmembrane</keyword>
<keyword evidence="2" id="KW-0732">Signal</keyword>
<dbReference type="RefSeq" id="WP_150416098.1">
    <property type="nucleotide sequence ID" value="NZ_VYQF01000006.1"/>
</dbReference>
<reference evidence="3 4" key="1">
    <citation type="submission" date="2019-09" db="EMBL/GenBank/DDBJ databases">
        <title>Draft genome sequence of Ginsengibacter sp. BR5-29.</title>
        <authorList>
            <person name="Im W.-T."/>
        </authorList>
    </citation>
    <scope>NUCLEOTIDE SEQUENCE [LARGE SCALE GENOMIC DNA]</scope>
    <source>
        <strain evidence="3 4">BR5-29</strain>
    </source>
</reference>
<proteinExistence type="predicted"/>
<organism evidence="3 4">
    <name type="scientific">Ginsengibacter hankyongi</name>
    <dbReference type="NCBI Taxonomy" id="2607284"/>
    <lineage>
        <taxon>Bacteria</taxon>
        <taxon>Pseudomonadati</taxon>
        <taxon>Bacteroidota</taxon>
        <taxon>Chitinophagia</taxon>
        <taxon>Chitinophagales</taxon>
        <taxon>Chitinophagaceae</taxon>
        <taxon>Ginsengibacter</taxon>
    </lineage>
</organism>
<dbReference type="Proteomes" id="UP000326903">
    <property type="component" value="Unassembled WGS sequence"/>
</dbReference>
<keyword evidence="4" id="KW-1185">Reference proteome</keyword>
<feature type="signal peptide" evidence="2">
    <location>
        <begin position="1"/>
        <end position="19"/>
    </location>
</feature>
<sequence length="86" mass="9600">MKIILLSIALTFVSLFTFACPACEKQQPKLLQGITHGGGPGSNWDYVIISIAVIIVLFTLFFSVKWLVRPGEQSQSHIKRLILNNE</sequence>
<evidence type="ECO:0008006" key="5">
    <source>
        <dbReference type="Google" id="ProtNLM"/>
    </source>
</evidence>
<evidence type="ECO:0000313" key="3">
    <source>
        <dbReference type="EMBL" id="KAA9037170.1"/>
    </source>
</evidence>
<evidence type="ECO:0000256" key="2">
    <source>
        <dbReference type="SAM" id="SignalP"/>
    </source>
</evidence>
<gene>
    <name evidence="3" type="ORF">FW778_17220</name>
</gene>
<dbReference type="EMBL" id="VYQF01000006">
    <property type="protein sequence ID" value="KAA9037170.1"/>
    <property type="molecule type" value="Genomic_DNA"/>
</dbReference>
<comment type="caution">
    <text evidence="3">The sequence shown here is derived from an EMBL/GenBank/DDBJ whole genome shotgun (WGS) entry which is preliminary data.</text>
</comment>
<name>A0A5J5ICV7_9BACT</name>
<feature type="transmembrane region" description="Helical" evidence="1">
    <location>
        <begin position="46"/>
        <end position="68"/>
    </location>
</feature>
<dbReference type="AlphaFoldDB" id="A0A5J5ICV7"/>
<accession>A0A5J5ICV7</accession>
<keyword evidence="1" id="KW-0472">Membrane</keyword>
<evidence type="ECO:0000256" key="1">
    <source>
        <dbReference type="SAM" id="Phobius"/>
    </source>
</evidence>
<keyword evidence="1" id="KW-1133">Transmembrane helix</keyword>